<keyword evidence="2 4" id="KW-1133">Transmembrane helix</keyword>
<feature type="transmembrane region" description="Helical" evidence="4">
    <location>
        <begin position="95"/>
        <end position="115"/>
    </location>
</feature>
<evidence type="ECO:0000313" key="5">
    <source>
        <dbReference type="EMBL" id="MFD1191941.1"/>
    </source>
</evidence>
<gene>
    <name evidence="5" type="ORF">ACFQ27_15225</name>
</gene>
<dbReference type="InterPro" id="IPR036259">
    <property type="entry name" value="MFS_trans_sf"/>
</dbReference>
<dbReference type="Gene3D" id="1.20.1250.20">
    <property type="entry name" value="MFS general substrate transporter like domains"/>
    <property type="match status" value="1"/>
</dbReference>
<dbReference type="Pfam" id="PF07690">
    <property type="entry name" value="MFS_1"/>
    <property type="match status" value="1"/>
</dbReference>
<reference evidence="6" key="1">
    <citation type="journal article" date="2019" name="Int. J. Syst. Evol. Microbiol.">
        <title>The Global Catalogue of Microorganisms (GCM) 10K type strain sequencing project: providing services to taxonomists for standard genome sequencing and annotation.</title>
        <authorList>
            <consortium name="The Broad Institute Genomics Platform"/>
            <consortium name="The Broad Institute Genome Sequencing Center for Infectious Disease"/>
            <person name="Wu L."/>
            <person name="Ma J."/>
        </authorList>
    </citation>
    <scope>NUCLEOTIDE SEQUENCE [LARGE SCALE GENOMIC DNA]</scope>
    <source>
        <strain evidence="6">CCUG 55074</strain>
    </source>
</reference>
<keyword evidence="3 4" id="KW-0472">Membrane</keyword>
<feature type="transmembrane region" description="Helical" evidence="4">
    <location>
        <begin position="12"/>
        <end position="35"/>
    </location>
</feature>
<proteinExistence type="predicted"/>
<feature type="transmembrane region" description="Helical" evidence="4">
    <location>
        <begin position="41"/>
        <end position="58"/>
    </location>
</feature>
<keyword evidence="1 4" id="KW-0812">Transmembrane</keyword>
<feature type="transmembrane region" description="Helical" evidence="4">
    <location>
        <begin position="290"/>
        <end position="317"/>
    </location>
</feature>
<feature type="transmembrane region" description="Helical" evidence="4">
    <location>
        <begin position="70"/>
        <end position="89"/>
    </location>
</feature>
<keyword evidence="6" id="KW-1185">Reference proteome</keyword>
<feature type="transmembrane region" description="Helical" evidence="4">
    <location>
        <begin position="200"/>
        <end position="219"/>
    </location>
</feature>
<comment type="caution">
    <text evidence="5">The sequence shown here is derived from an EMBL/GenBank/DDBJ whole genome shotgun (WGS) entry which is preliminary data.</text>
</comment>
<evidence type="ECO:0000256" key="3">
    <source>
        <dbReference type="ARBA" id="ARBA00023136"/>
    </source>
</evidence>
<feature type="transmembrane region" description="Helical" evidence="4">
    <location>
        <begin position="231"/>
        <end position="252"/>
    </location>
</feature>
<evidence type="ECO:0000313" key="6">
    <source>
        <dbReference type="Proteomes" id="UP001597216"/>
    </source>
</evidence>
<feature type="transmembrane region" description="Helical" evidence="4">
    <location>
        <begin position="264"/>
        <end position="284"/>
    </location>
</feature>
<dbReference type="EMBL" id="JBHTLQ010000038">
    <property type="protein sequence ID" value="MFD1191941.1"/>
    <property type="molecule type" value="Genomic_DNA"/>
</dbReference>
<protein>
    <submittedName>
        <fullName evidence="5">MFS transporter</fullName>
    </submittedName>
</protein>
<sequence>MAFLGNRTVNLLNLHYGLHSLAMALGGVFFGVYLLKAGLTLPQVLLAMAAILMGRFLIRPLVLPLGKRIGLRGVLIAGSLASAIQYPMLAMVSGMGSMLVATLAVSSLGETLYWTSYHAYFAQAGDAEHRGKHISVREAAAQVVGVIGPVVGGWALATLGPMWAFGFAGLAQAGAALPLFGTPKVEVPATAEGGFAATRAGVMFFAADGFLASGFYWAWQFALFQGLGESFTAYGGALALAAVAGAIIGLFHGHNIDAGDGRRAVPIAFAAVAGTTLIRALAATPGAHPAIFLAANALGALVAGLYTPTLMTAVYNLSQAAPCQLRFHIASEGGFDIGCAAGLVLAAGLLTFGAPISLTVLQGVLGAVGTGLLMRRYYARA</sequence>
<dbReference type="SUPFAM" id="SSF103473">
    <property type="entry name" value="MFS general substrate transporter"/>
    <property type="match status" value="1"/>
</dbReference>
<evidence type="ECO:0000256" key="2">
    <source>
        <dbReference type="ARBA" id="ARBA00022989"/>
    </source>
</evidence>
<dbReference type="RefSeq" id="WP_377354185.1">
    <property type="nucleotide sequence ID" value="NZ_JBHTLQ010000038.1"/>
</dbReference>
<accession>A0ABW3T6F4</accession>
<evidence type="ECO:0000256" key="4">
    <source>
        <dbReference type="SAM" id="Phobius"/>
    </source>
</evidence>
<feature type="transmembrane region" description="Helical" evidence="4">
    <location>
        <begin position="136"/>
        <end position="156"/>
    </location>
</feature>
<dbReference type="InterPro" id="IPR011701">
    <property type="entry name" value="MFS"/>
</dbReference>
<organism evidence="5 6">
    <name type="scientific">Phenylobacterium conjunctum</name>
    <dbReference type="NCBI Taxonomy" id="1298959"/>
    <lineage>
        <taxon>Bacteria</taxon>
        <taxon>Pseudomonadati</taxon>
        <taxon>Pseudomonadota</taxon>
        <taxon>Alphaproteobacteria</taxon>
        <taxon>Caulobacterales</taxon>
        <taxon>Caulobacteraceae</taxon>
        <taxon>Phenylobacterium</taxon>
    </lineage>
</organism>
<evidence type="ECO:0000256" key="1">
    <source>
        <dbReference type="ARBA" id="ARBA00022692"/>
    </source>
</evidence>
<feature type="transmembrane region" description="Helical" evidence="4">
    <location>
        <begin position="356"/>
        <end position="374"/>
    </location>
</feature>
<dbReference type="Proteomes" id="UP001597216">
    <property type="component" value="Unassembled WGS sequence"/>
</dbReference>
<name>A0ABW3T6F4_9CAUL</name>